<name>A0A0V1FGU4_TRIPS</name>
<keyword evidence="2" id="KW-1185">Reference proteome</keyword>
<sequence>MHVLTFLFIKYSVGIRHFRTINKEFHFQHFSLALKKRTLQVQLVQSCNVHIAKKTYDEL</sequence>
<protein>
    <submittedName>
        <fullName evidence="1">Uncharacterized protein</fullName>
    </submittedName>
</protein>
<evidence type="ECO:0000313" key="1">
    <source>
        <dbReference type="EMBL" id="KRY85225.1"/>
    </source>
</evidence>
<reference evidence="1 2" key="1">
    <citation type="submission" date="2015-01" db="EMBL/GenBank/DDBJ databases">
        <title>Evolution of Trichinella species and genotypes.</title>
        <authorList>
            <person name="Korhonen P.K."/>
            <person name="Edoardo P."/>
            <person name="Giuseppe L.R."/>
            <person name="Gasser R.B."/>
        </authorList>
    </citation>
    <scope>NUCLEOTIDE SEQUENCE [LARGE SCALE GENOMIC DNA]</scope>
    <source>
        <strain evidence="1">ISS470</strain>
    </source>
</reference>
<comment type="caution">
    <text evidence="1">The sequence shown here is derived from an EMBL/GenBank/DDBJ whole genome shotgun (WGS) entry which is preliminary data.</text>
</comment>
<organism evidence="1 2">
    <name type="scientific">Trichinella pseudospiralis</name>
    <name type="common">Parasitic roundworm</name>
    <dbReference type="NCBI Taxonomy" id="6337"/>
    <lineage>
        <taxon>Eukaryota</taxon>
        <taxon>Metazoa</taxon>
        <taxon>Ecdysozoa</taxon>
        <taxon>Nematoda</taxon>
        <taxon>Enoplea</taxon>
        <taxon>Dorylaimia</taxon>
        <taxon>Trichinellida</taxon>
        <taxon>Trichinellidae</taxon>
        <taxon>Trichinella</taxon>
    </lineage>
</organism>
<gene>
    <name evidence="1" type="ORF">T4D_15804</name>
</gene>
<accession>A0A0V1FGU4</accession>
<proteinExistence type="predicted"/>
<dbReference type="Proteomes" id="UP000054995">
    <property type="component" value="Unassembled WGS sequence"/>
</dbReference>
<dbReference type="AlphaFoldDB" id="A0A0V1FGU4"/>
<dbReference type="EMBL" id="JYDT01000095">
    <property type="protein sequence ID" value="KRY85225.1"/>
    <property type="molecule type" value="Genomic_DNA"/>
</dbReference>
<evidence type="ECO:0000313" key="2">
    <source>
        <dbReference type="Proteomes" id="UP000054995"/>
    </source>
</evidence>